<evidence type="ECO:0000259" key="3">
    <source>
        <dbReference type="PROSITE" id="PS50801"/>
    </source>
</evidence>
<dbReference type="PROSITE" id="PS50801">
    <property type="entry name" value="STAS"/>
    <property type="match status" value="1"/>
</dbReference>
<dbReference type="CDD" id="cd07043">
    <property type="entry name" value="STAS_anti-anti-sigma_factors"/>
    <property type="match status" value="1"/>
</dbReference>
<gene>
    <name evidence="4" type="primary">rsbV_2</name>
    <name evidence="4" type="ORF">ELLFYP34_03850</name>
</gene>
<reference evidence="4" key="1">
    <citation type="submission" date="2019-11" db="EMBL/GenBank/DDBJ databases">
        <authorList>
            <person name="Feng L."/>
        </authorList>
    </citation>
    <scope>NUCLEOTIDE SEQUENCE</scope>
    <source>
        <strain evidence="4">ElimosumLFYP34</strain>
    </source>
</reference>
<dbReference type="Pfam" id="PF01740">
    <property type="entry name" value="STAS"/>
    <property type="match status" value="1"/>
</dbReference>
<dbReference type="NCBIfam" id="TIGR00377">
    <property type="entry name" value="ant_ant_sig"/>
    <property type="match status" value="1"/>
</dbReference>
<organism evidence="4">
    <name type="scientific">Eubacterium limosum</name>
    <dbReference type="NCBI Taxonomy" id="1736"/>
    <lineage>
        <taxon>Bacteria</taxon>
        <taxon>Bacillati</taxon>
        <taxon>Bacillota</taxon>
        <taxon>Clostridia</taxon>
        <taxon>Eubacteriales</taxon>
        <taxon>Eubacteriaceae</taxon>
        <taxon>Eubacterium</taxon>
    </lineage>
</organism>
<dbReference type="SUPFAM" id="SSF52091">
    <property type="entry name" value="SpoIIaa-like"/>
    <property type="match status" value="1"/>
</dbReference>
<feature type="domain" description="STAS" evidence="3">
    <location>
        <begin position="1"/>
        <end position="100"/>
    </location>
</feature>
<accession>A0A6N3GC82</accession>
<comment type="similarity">
    <text evidence="1 2">Belongs to the anti-sigma-factor antagonist family.</text>
</comment>
<evidence type="ECO:0000256" key="2">
    <source>
        <dbReference type="RuleBase" id="RU003749"/>
    </source>
</evidence>
<dbReference type="AlphaFoldDB" id="A0A6N3GC82"/>
<sequence length="100" mass="11156">MKMEQRKKDDTVTLLLEGKLDTLSATELKEVIDDCVKNDTVSLVLDCEALTYISSAGLRTLLTAHKKMQAQKGGLRVIHCNKTVLSVFKMTGFDKILKLD</sequence>
<proteinExistence type="inferred from homology"/>
<evidence type="ECO:0000256" key="1">
    <source>
        <dbReference type="ARBA" id="ARBA00009013"/>
    </source>
</evidence>
<dbReference type="PANTHER" id="PTHR33495">
    <property type="entry name" value="ANTI-SIGMA FACTOR ANTAGONIST TM_1081-RELATED-RELATED"/>
    <property type="match status" value="1"/>
</dbReference>
<protein>
    <recommendedName>
        <fullName evidence="2">Anti-sigma factor antagonist</fullName>
    </recommendedName>
</protein>
<dbReference type="InterPro" id="IPR002645">
    <property type="entry name" value="STAS_dom"/>
</dbReference>
<dbReference type="InterPro" id="IPR036513">
    <property type="entry name" value="STAS_dom_sf"/>
</dbReference>
<dbReference type="Gene3D" id="3.30.750.24">
    <property type="entry name" value="STAS domain"/>
    <property type="match status" value="1"/>
</dbReference>
<dbReference type="GO" id="GO:0043856">
    <property type="term" value="F:anti-sigma factor antagonist activity"/>
    <property type="evidence" value="ECO:0007669"/>
    <property type="project" value="InterPro"/>
</dbReference>
<evidence type="ECO:0000313" key="4">
    <source>
        <dbReference type="EMBL" id="VYU62308.1"/>
    </source>
</evidence>
<name>A0A6N3GC82_EUBLI</name>
<dbReference type="InterPro" id="IPR003658">
    <property type="entry name" value="Anti-sigma_ant"/>
</dbReference>
<dbReference type="EMBL" id="CACRTR010000016">
    <property type="protein sequence ID" value="VYU62308.1"/>
    <property type="molecule type" value="Genomic_DNA"/>
</dbReference>